<comment type="similarity">
    <text evidence="1">Belongs to the GHMP kinase family. GalK subfamily.</text>
</comment>
<dbReference type="OrthoDB" id="250531at2"/>
<dbReference type="GO" id="GO:0004335">
    <property type="term" value="F:galactokinase activity"/>
    <property type="evidence" value="ECO:0007669"/>
    <property type="project" value="UniProtKB-UniRule"/>
</dbReference>
<dbReference type="GO" id="GO:0005524">
    <property type="term" value="F:ATP binding"/>
    <property type="evidence" value="ECO:0007669"/>
    <property type="project" value="UniProtKB-UniRule"/>
</dbReference>
<evidence type="ECO:0000256" key="1">
    <source>
        <dbReference type="ARBA" id="ARBA00006566"/>
    </source>
</evidence>
<dbReference type="SUPFAM" id="SSF55060">
    <property type="entry name" value="GHMP Kinase, C-terminal domain"/>
    <property type="match status" value="1"/>
</dbReference>
<dbReference type="InterPro" id="IPR020568">
    <property type="entry name" value="Ribosomal_Su5_D2-typ_SF"/>
</dbReference>
<dbReference type="AlphaFoldDB" id="A0A2S6I608"/>
<dbReference type="PANTHER" id="PTHR10457">
    <property type="entry name" value="MEVALONATE KINASE/GALACTOKINASE"/>
    <property type="match status" value="1"/>
</dbReference>
<dbReference type="PIRSF" id="PIRSF000530">
    <property type="entry name" value="Galactokinase"/>
    <property type="match status" value="1"/>
</dbReference>
<evidence type="ECO:0000256" key="10">
    <source>
        <dbReference type="NCBIfam" id="TIGR00131"/>
    </source>
</evidence>
<evidence type="ECO:0000259" key="12">
    <source>
        <dbReference type="Pfam" id="PF08544"/>
    </source>
</evidence>
<dbReference type="PANTHER" id="PTHR10457:SF7">
    <property type="entry name" value="GALACTOKINASE-RELATED"/>
    <property type="match status" value="1"/>
</dbReference>
<evidence type="ECO:0000256" key="8">
    <source>
        <dbReference type="ARBA" id="ARBA00023144"/>
    </source>
</evidence>
<reference evidence="14 15" key="1">
    <citation type="submission" date="2018-02" db="EMBL/GenBank/DDBJ databases">
        <title>Genomic Encyclopedia of Archaeal and Bacterial Type Strains, Phase II (KMG-II): from individual species to whole genera.</title>
        <authorList>
            <person name="Goeker M."/>
        </authorList>
    </citation>
    <scope>NUCLEOTIDE SEQUENCE [LARGE SCALE GENOMIC DNA]</scope>
    <source>
        <strain evidence="14 15">DSM 29526</strain>
    </source>
</reference>
<name>A0A2S6I608_9BACT</name>
<gene>
    <name evidence="14" type="ORF">CLV84_3532</name>
</gene>
<keyword evidence="6" id="KW-0067">ATP-binding</keyword>
<dbReference type="InterPro" id="IPR006204">
    <property type="entry name" value="GHMP_kinase_N_dom"/>
</dbReference>
<dbReference type="InterPro" id="IPR000705">
    <property type="entry name" value="Galactokinase"/>
</dbReference>
<feature type="domain" description="GHMP kinase C-terminal" evidence="12">
    <location>
        <begin position="288"/>
        <end position="363"/>
    </location>
</feature>
<dbReference type="GO" id="GO:0005829">
    <property type="term" value="C:cytosol"/>
    <property type="evidence" value="ECO:0007669"/>
    <property type="project" value="TreeGrafter"/>
</dbReference>
<evidence type="ECO:0000313" key="15">
    <source>
        <dbReference type="Proteomes" id="UP000237662"/>
    </source>
</evidence>
<keyword evidence="2" id="KW-0808">Transferase</keyword>
<dbReference type="Pfam" id="PF00288">
    <property type="entry name" value="GHMP_kinases_N"/>
    <property type="match status" value="1"/>
</dbReference>
<dbReference type="Proteomes" id="UP000237662">
    <property type="component" value="Unassembled WGS sequence"/>
</dbReference>
<dbReference type="Pfam" id="PF08544">
    <property type="entry name" value="GHMP_kinases_C"/>
    <property type="match status" value="1"/>
</dbReference>
<dbReference type="Pfam" id="PF10509">
    <property type="entry name" value="GalKase_gal_bdg"/>
    <property type="match status" value="1"/>
</dbReference>
<organism evidence="14 15">
    <name type="scientific">Neolewinella xylanilytica</name>
    <dbReference type="NCBI Taxonomy" id="1514080"/>
    <lineage>
        <taxon>Bacteria</taxon>
        <taxon>Pseudomonadati</taxon>
        <taxon>Bacteroidota</taxon>
        <taxon>Saprospiria</taxon>
        <taxon>Saprospirales</taxon>
        <taxon>Lewinellaceae</taxon>
        <taxon>Neolewinella</taxon>
    </lineage>
</organism>
<dbReference type="GO" id="GO:0046872">
    <property type="term" value="F:metal ion binding"/>
    <property type="evidence" value="ECO:0007669"/>
    <property type="project" value="UniProtKB-KW"/>
</dbReference>
<keyword evidence="3" id="KW-0479">Metal-binding</keyword>
<evidence type="ECO:0000256" key="2">
    <source>
        <dbReference type="ARBA" id="ARBA00022679"/>
    </source>
</evidence>
<evidence type="ECO:0000256" key="6">
    <source>
        <dbReference type="ARBA" id="ARBA00022840"/>
    </source>
</evidence>
<dbReference type="Gene3D" id="3.30.230.10">
    <property type="match status" value="1"/>
</dbReference>
<feature type="domain" description="Galactokinase N-terminal" evidence="13">
    <location>
        <begin position="15"/>
        <end position="63"/>
    </location>
</feature>
<dbReference type="FunFam" id="3.30.70.890:FF:000001">
    <property type="entry name" value="Galactokinase"/>
    <property type="match status" value="1"/>
</dbReference>
<proteinExistence type="inferred from homology"/>
<dbReference type="EMBL" id="PTJC01000006">
    <property type="protein sequence ID" value="PPK86597.1"/>
    <property type="molecule type" value="Genomic_DNA"/>
</dbReference>
<dbReference type="InterPro" id="IPR019741">
    <property type="entry name" value="Galactokinase_CS"/>
</dbReference>
<evidence type="ECO:0000259" key="13">
    <source>
        <dbReference type="Pfam" id="PF10509"/>
    </source>
</evidence>
<evidence type="ECO:0000259" key="11">
    <source>
        <dbReference type="Pfam" id="PF00288"/>
    </source>
</evidence>
<dbReference type="GO" id="GO:0006012">
    <property type="term" value="P:galactose metabolic process"/>
    <property type="evidence" value="ECO:0007669"/>
    <property type="project" value="UniProtKB-UniRule"/>
</dbReference>
<dbReference type="NCBIfam" id="TIGR00131">
    <property type="entry name" value="gal_kin"/>
    <property type="match status" value="1"/>
</dbReference>
<keyword evidence="7" id="KW-0460">Magnesium</keyword>
<keyword evidence="5 14" id="KW-0418">Kinase</keyword>
<dbReference type="PROSITE" id="PS00627">
    <property type="entry name" value="GHMP_KINASES_ATP"/>
    <property type="match status" value="1"/>
</dbReference>
<feature type="domain" description="GHMP kinase N-terminal" evidence="11">
    <location>
        <begin position="109"/>
        <end position="183"/>
    </location>
</feature>
<keyword evidence="15" id="KW-1185">Reference proteome</keyword>
<dbReference type="RefSeq" id="WP_104421023.1">
    <property type="nucleotide sequence ID" value="NZ_PTJC01000006.1"/>
</dbReference>
<evidence type="ECO:0000256" key="5">
    <source>
        <dbReference type="ARBA" id="ARBA00022777"/>
    </source>
</evidence>
<evidence type="ECO:0000256" key="4">
    <source>
        <dbReference type="ARBA" id="ARBA00022741"/>
    </source>
</evidence>
<dbReference type="PRINTS" id="PR00473">
    <property type="entry name" value="GALCTOKINASE"/>
</dbReference>
<evidence type="ECO:0000313" key="14">
    <source>
        <dbReference type="EMBL" id="PPK86597.1"/>
    </source>
</evidence>
<dbReference type="InterPro" id="IPR036554">
    <property type="entry name" value="GHMP_kinase_C_sf"/>
</dbReference>
<dbReference type="SUPFAM" id="SSF54211">
    <property type="entry name" value="Ribosomal protein S5 domain 2-like"/>
    <property type="match status" value="1"/>
</dbReference>
<dbReference type="InterPro" id="IPR006203">
    <property type="entry name" value="GHMP_knse_ATP-bd_CS"/>
</dbReference>
<dbReference type="InterPro" id="IPR006206">
    <property type="entry name" value="Mevalonate/galactokinase"/>
</dbReference>
<dbReference type="EC" id="2.7.1.6" evidence="10"/>
<sequence length="389" mass="42122">MKASLPGHVTQYLKDKFGEKPEAWTYALRSPGRVNIIGEHVDYTGGLVMPAGINYAIYFLARRIEAPEWRLHAVDLDERVTLPLPLTGRSGTLWADYLAGIGVQFQDQGQFLPGLEVVFGGDLPRGSGMSSSAALEGGMAFLLNALLNTRYSRPALAALCQRSSNTYLGIPSGIMDQFASLNGSESGPIILNCHTLSSEPVKNALENYGFVLVNSMVSHNLSDGAYAQRVAECQRALEAIQSVFPRVTHLSATLPDQLQSVSDRLDDTARKRATYVVDENKRVTRAVIALEAGSSIEVGNLLNATHAGLRDLYEVSCDEIDFLQAFAEQYPGVAGSRLMGGGFGGCTINLVKLDRMDDFKADIVQAYEEAFGIGAECYPVVIRGGTDFL</sequence>
<keyword evidence="8" id="KW-0299">Galactose metabolism</keyword>
<accession>A0A2S6I608</accession>
<dbReference type="InterPro" id="IPR014721">
    <property type="entry name" value="Ribsml_uS5_D2-typ_fold_subgr"/>
</dbReference>
<evidence type="ECO:0000256" key="9">
    <source>
        <dbReference type="ARBA" id="ARBA00023277"/>
    </source>
</evidence>
<evidence type="ECO:0000256" key="7">
    <source>
        <dbReference type="ARBA" id="ARBA00022842"/>
    </source>
</evidence>
<comment type="caution">
    <text evidence="14">The sequence shown here is derived from an EMBL/GenBank/DDBJ whole genome shotgun (WGS) entry which is preliminary data.</text>
</comment>
<keyword evidence="4" id="KW-0547">Nucleotide-binding</keyword>
<dbReference type="InterPro" id="IPR013750">
    <property type="entry name" value="GHMP_kinase_C_dom"/>
</dbReference>
<dbReference type="PROSITE" id="PS00106">
    <property type="entry name" value="GALACTOKINASE"/>
    <property type="match status" value="1"/>
</dbReference>
<evidence type="ECO:0000256" key="3">
    <source>
        <dbReference type="ARBA" id="ARBA00022723"/>
    </source>
</evidence>
<dbReference type="Gene3D" id="3.30.70.890">
    <property type="entry name" value="GHMP kinase, C-terminal domain"/>
    <property type="match status" value="1"/>
</dbReference>
<protein>
    <recommendedName>
        <fullName evidence="10">Galactokinase</fullName>
        <ecNumber evidence="10">2.7.1.6</ecNumber>
    </recommendedName>
</protein>
<dbReference type="InterPro" id="IPR019539">
    <property type="entry name" value="GalKase_N"/>
</dbReference>
<dbReference type="PRINTS" id="PR00959">
    <property type="entry name" value="MEVGALKINASE"/>
</dbReference>
<keyword evidence="9" id="KW-0119">Carbohydrate metabolism</keyword>